<organism evidence="5 6">
    <name type="scientific">Candidatus Bilamarchaeum dharawalense</name>
    <dbReference type="NCBI Taxonomy" id="2885759"/>
    <lineage>
        <taxon>Archaea</taxon>
        <taxon>Candidatus Micrarchaeota</taxon>
        <taxon>Candidatus Micrarchaeia</taxon>
        <taxon>Candidatus Anstonellales</taxon>
        <taxon>Candidatus Bilamarchaeaceae</taxon>
        <taxon>Candidatus Bilamarchaeum</taxon>
    </lineage>
</organism>
<dbReference type="CDD" id="cd07034">
    <property type="entry name" value="TPP_PYR_PFOR_IOR-alpha_like"/>
    <property type="match status" value="1"/>
</dbReference>
<dbReference type="Proteomes" id="UP000789941">
    <property type="component" value="Unassembled WGS sequence"/>
</dbReference>
<dbReference type="InterPro" id="IPR050722">
    <property type="entry name" value="Pyruvate:ferred/Flavod_OxRd"/>
</dbReference>
<dbReference type="InterPro" id="IPR033248">
    <property type="entry name" value="Transketolase_C"/>
</dbReference>
<dbReference type="SUPFAM" id="SSF52922">
    <property type="entry name" value="TK C-terminal domain-like"/>
    <property type="match status" value="1"/>
</dbReference>
<dbReference type="GO" id="GO:0047553">
    <property type="term" value="F:2-oxoglutarate synthase activity"/>
    <property type="evidence" value="ECO:0007669"/>
    <property type="project" value="UniProtKB-EC"/>
</dbReference>
<evidence type="ECO:0000259" key="2">
    <source>
        <dbReference type="Pfam" id="PF01558"/>
    </source>
</evidence>
<gene>
    <name evidence="5" type="primary">korA</name>
    <name evidence="5" type="ORF">LFW2832_01039</name>
</gene>
<dbReference type="SUPFAM" id="SSF53323">
    <property type="entry name" value="Pyruvate-ferredoxin oxidoreductase, PFOR, domain III"/>
    <property type="match status" value="1"/>
</dbReference>
<feature type="domain" description="Pyruvate/ketoisovalerate oxidoreductase catalytic" evidence="2">
    <location>
        <begin position="11"/>
        <end position="172"/>
    </location>
</feature>
<evidence type="ECO:0000259" key="4">
    <source>
        <dbReference type="Pfam" id="PF02780"/>
    </source>
</evidence>
<dbReference type="GO" id="GO:0006082">
    <property type="term" value="P:organic acid metabolic process"/>
    <property type="evidence" value="ECO:0007669"/>
    <property type="project" value="UniProtKB-ARBA"/>
</dbReference>
<feature type="domain" description="Transketolase C-terminal" evidence="4">
    <location>
        <begin position="471"/>
        <end position="534"/>
    </location>
</feature>
<protein>
    <submittedName>
        <fullName evidence="5">2-oxoglutarate synthase subunit KorA</fullName>
        <ecNumber evidence="5">1.2.7.3</ecNumber>
    </submittedName>
</protein>
<dbReference type="EC" id="1.2.7.3" evidence="5"/>
<dbReference type="Pfam" id="PF02780">
    <property type="entry name" value="Transketolase_C"/>
    <property type="match status" value="1"/>
</dbReference>
<dbReference type="Gene3D" id="3.40.50.920">
    <property type="match status" value="1"/>
</dbReference>
<evidence type="ECO:0000313" key="6">
    <source>
        <dbReference type="Proteomes" id="UP000789941"/>
    </source>
</evidence>
<dbReference type="Pfam" id="PF01558">
    <property type="entry name" value="POR"/>
    <property type="match status" value="1"/>
</dbReference>
<dbReference type="GO" id="GO:0006979">
    <property type="term" value="P:response to oxidative stress"/>
    <property type="evidence" value="ECO:0007669"/>
    <property type="project" value="TreeGrafter"/>
</dbReference>
<sequence>MEFTCKIAGQAGAGVMTTGRLMIKCFTRGGYNAVGYPEYPSLIRGGHNTVQIRVSTERINSPVQTNDVVIALNKDAVFYHMETSGLIIYDQLTDISKIKTRAEVKMHPIPLSKLTQEVGGTEQMKNTVALGAALAVVDYPFDVLEKIMHDEFDRKGPEVVKMNLSAAKAGYDFVKNNNIKSSKKLKPVSNDRKLVITGNEAITLGAIQGGVKFYSAYPMTPATTILHYMIENEKKFGLVVKQTEDEIAAMGYAIGAAYAGARAMVGTSGGGFALMAEMLGLAAMTETPLVVAIAQRIGPSTGMPTWTEQGDLRFVLHASQGDFLRVVLAPGDVQECFFLAAKALNLAEKYQIPVIILTDKHLGETVFSTETFNHKKVKIERGKIVKELPAMPPMTRWKRYAFTEDGISDRAFPGTPNGIHVASSYEHDEHGFSSESFSMRTKQVQKRGMKKLAALLSEIDPPKAYGASAKDAEVVLIGWGSQKLSILDALSLLEKKGIKAKFVHFNHIHPLDQKTAKKAVHGAKVTIMVENNSSAQFAGVLKECACINMDFHLLKYDGRPFFPEEIAEEVEKLKKAGYKGQKEIVIMEKDDLEYYQPSKYGL</sequence>
<dbReference type="EMBL" id="CABMJJ010000009">
    <property type="protein sequence ID" value="VVC04550.1"/>
    <property type="molecule type" value="Genomic_DNA"/>
</dbReference>
<dbReference type="Pfam" id="PF01855">
    <property type="entry name" value="POR_N"/>
    <property type="match status" value="1"/>
</dbReference>
<dbReference type="InterPro" id="IPR009014">
    <property type="entry name" value="Transketo_C/PFOR_II"/>
</dbReference>
<dbReference type="PANTHER" id="PTHR32154">
    <property type="entry name" value="PYRUVATE-FLAVODOXIN OXIDOREDUCTASE-RELATED"/>
    <property type="match status" value="1"/>
</dbReference>
<feature type="domain" description="Pyruvate flavodoxin/ferredoxin oxidoreductase pyrimidine binding" evidence="3">
    <location>
        <begin position="205"/>
        <end position="444"/>
    </location>
</feature>
<dbReference type="NCBIfam" id="TIGR03710">
    <property type="entry name" value="OAFO_sf"/>
    <property type="match status" value="1"/>
</dbReference>
<evidence type="ECO:0000313" key="5">
    <source>
        <dbReference type="EMBL" id="VVC04550.1"/>
    </source>
</evidence>
<dbReference type="InterPro" id="IPR022367">
    <property type="entry name" value="2-oxoacid/accept_OxRdtase_asu"/>
</dbReference>
<comment type="caution">
    <text evidence="5">The sequence shown here is derived from an EMBL/GenBank/DDBJ whole genome shotgun (WGS) entry which is preliminary data.</text>
</comment>
<dbReference type="SUPFAM" id="SSF52518">
    <property type="entry name" value="Thiamin diphosphate-binding fold (THDP-binding)"/>
    <property type="match status" value="1"/>
</dbReference>
<dbReference type="FunFam" id="3.40.50.970:FF:000022">
    <property type="entry name" value="2-oxoglutarate ferredoxin oxidoreductase alpha subunit"/>
    <property type="match status" value="1"/>
</dbReference>
<keyword evidence="1 5" id="KW-0560">Oxidoreductase</keyword>
<dbReference type="PANTHER" id="PTHR32154:SF20">
    <property type="entry name" value="2-OXOGLUTARATE OXIDOREDUCTASE SUBUNIT KORA"/>
    <property type="match status" value="1"/>
</dbReference>
<dbReference type="InterPro" id="IPR019752">
    <property type="entry name" value="Pyrv/ketoisovalerate_OxRed_cat"/>
</dbReference>
<dbReference type="InterPro" id="IPR029061">
    <property type="entry name" value="THDP-binding"/>
</dbReference>
<proteinExistence type="predicted"/>
<dbReference type="Gene3D" id="3.40.50.970">
    <property type="match status" value="1"/>
</dbReference>
<dbReference type="GO" id="GO:0044272">
    <property type="term" value="P:sulfur compound biosynthetic process"/>
    <property type="evidence" value="ECO:0007669"/>
    <property type="project" value="UniProtKB-ARBA"/>
</dbReference>
<dbReference type="InterPro" id="IPR002880">
    <property type="entry name" value="Pyrv_Fd/Flavodoxin_OxRdtase_N"/>
</dbReference>
<dbReference type="AlphaFoldDB" id="A0A5E4LRI2"/>
<evidence type="ECO:0000256" key="1">
    <source>
        <dbReference type="ARBA" id="ARBA00023002"/>
    </source>
</evidence>
<evidence type="ECO:0000259" key="3">
    <source>
        <dbReference type="Pfam" id="PF01855"/>
    </source>
</evidence>
<reference evidence="5 6" key="1">
    <citation type="submission" date="2019-08" db="EMBL/GenBank/DDBJ databases">
        <authorList>
            <person name="Vazquez-Campos X."/>
        </authorList>
    </citation>
    <scope>NUCLEOTIDE SEQUENCE [LARGE SCALE GENOMIC DNA]</scope>
    <source>
        <strain evidence="5">LFW-283_2</strain>
    </source>
</reference>
<accession>A0A5E4LRI2</accession>
<dbReference type="Gene3D" id="3.40.920.10">
    <property type="entry name" value="Pyruvate-ferredoxin oxidoreductase, PFOR, domain III"/>
    <property type="match status" value="1"/>
</dbReference>
<dbReference type="InterPro" id="IPR002869">
    <property type="entry name" value="Pyrv_flavodox_OxRed_cen"/>
</dbReference>
<name>A0A5E4LRI2_9ARCH</name>